<organism evidence="2 3">
    <name type="scientific">Favolaschia claudopus</name>
    <dbReference type="NCBI Taxonomy" id="2862362"/>
    <lineage>
        <taxon>Eukaryota</taxon>
        <taxon>Fungi</taxon>
        <taxon>Dikarya</taxon>
        <taxon>Basidiomycota</taxon>
        <taxon>Agaricomycotina</taxon>
        <taxon>Agaricomycetes</taxon>
        <taxon>Agaricomycetidae</taxon>
        <taxon>Agaricales</taxon>
        <taxon>Marasmiineae</taxon>
        <taxon>Mycenaceae</taxon>
        <taxon>Favolaschia</taxon>
    </lineage>
</organism>
<keyword evidence="3" id="KW-1185">Reference proteome</keyword>
<protein>
    <submittedName>
        <fullName evidence="2">Uncharacterized protein</fullName>
    </submittedName>
</protein>
<proteinExistence type="predicted"/>
<evidence type="ECO:0000256" key="1">
    <source>
        <dbReference type="SAM" id="MobiDB-lite"/>
    </source>
</evidence>
<feature type="region of interest" description="Disordered" evidence="1">
    <location>
        <begin position="52"/>
        <end position="71"/>
    </location>
</feature>
<sequence length="252" mass="27879">MLPHQTSKAGRALLDPRCEMEGRCRRKRSCVGVWEVRPFRPGGFRASCGKAQAGNAERGNGRTCTPGPPKVKKETKRAAQAEQRKNWETGGGWEKRVDDTSLQLLEWLCPEGQAGIVPAMRSTGLNPQYLHSSPSWDANPVSISLESFKCASEDHNLVLFSCWYLASESYKQPQNCSLLCHWKPFSKWRLNTIACIAALHERFSSNEFQTSRPSPLPSPILTDDTASSALTGTYSLNTCLNKACSLVLALCC</sequence>
<reference evidence="2 3" key="1">
    <citation type="journal article" date="2024" name="J Genomics">
        <title>Draft genome sequencing and assembly of Favolaschia claudopus CIRM-BRFM 2984 isolated from oak limbs.</title>
        <authorList>
            <person name="Navarro D."/>
            <person name="Drula E."/>
            <person name="Chaduli D."/>
            <person name="Cazenave R."/>
            <person name="Ahrendt S."/>
            <person name="Wang J."/>
            <person name="Lipzen A."/>
            <person name="Daum C."/>
            <person name="Barry K."/>
            <person name="Grigoriev I.V."/>
            <person name="Favel A."/>
            <person name="Rosso M.N."/>
            <person name="Martin F."/>
        </authorList>
    </citation>
    <scope>NUCLEOTIDE SEQUENCE [LARGE SCALE GENOMIC DNA]</scope>
    <source>
        <strain evidence="2 3">CIRM-BRFM 2984</strain>
    </source>
</reference>
<evidence type="ECO:0000313" key="2">
    <source>
        <dbReference type="EMBL" id="KAK7063898.1"/>
    </source>
</evidence>
<gene>
    <name evidence="2" type="ORF">R3P38DRAFT_3339329</name>
</gene>
<dbReference type="Proteomes" id="UP001362999">
    <property type="component" value="Unassembled WGS sequence"/>
</dbReference>
<accession>A0AAW0EH33</accession>
<name>A0AAW0EH33_9AGAR</name>
<dbReference type="AlphaFoldDB" id="A0AAW0EH33"/>
<dbReference type="EMBL" id="JAWWNJ010000001">
    <property type="protein sequence ID" value="KAK7063898.1"/>
    <property type="molecule type" value="Genomic_DNA"/>
</dbReference>
<evidence type="ECO:0000313" key="3">
    <source>
        <dbReference type="Proteomes" id="UP001362999"/>
    </source>
</evidence>
<comment type="caution">
    <text evidence="2">The sequence shown here is derived from an EMBL/GenBank/DDBJ whole genome shotgun (WGS) entry which is preliminary data.</text>
</comment>